<dbReference type="GO" id="GO:0003700">
    <property type="term" value="F:DNA-binding transcription factor activity"/>
    <property type="evidence" value="ECO:0007669"/>
    <property type="project" value="InterPro"/>
</dbReference>
<evidence type="ECO:0000259" key="2">
    <source>
        <dbReference type="PROSITE" id="PS00036"/>
    </source>
</evidence>
<comment type="caution">
    <text evidence="3">The sequence shown here is derived from an EMBL/GenBank/DDBJ whole genome shotgun (WGS) entry which is preliminary data.</text>
</comment>
<dbReference type="RefSeq" id="XP_046042578.1">
    <property type="nucleotide sequence ID" value="XM_046194288.1"/>
</dbReference>
<sequence length="375" mass="42100">MSILGSQSGLFEQALSSDADENNVPMQLLAETVDRRKAQNRIAQRKHRQKLKKRIEELELQLEYANFNSRPIVQKMSLHPIPMTAVSYSNPTEDNILPHIGHIEDIFTKPSGQLESLWNPQEHNLLFGVSPPFGHIRMPLSGTELSPLPMRNLTDETSTQDNSVTRGSSYALAPHAIEPPTSCLLMTSTTGVNGDEEIHSVPAMNRRPSLHPNSDLQDLEDSADPPCSWNMERKVAYIVDCAKAVGFRDFDSAVMTYYTNAFDIMSRAHDIQRVSRIRGLGSVLRAIDTSAEAWPEHESHGYRAEIFKAAEHLYRAELQRAIDGGALMVLEERVKEDEMNRASAVRLTSHKSELLSQVCACMYSFSIHNPKKHNS</sequence>
<dbReference type="EMBL" id="JAGMUX010000025">
    <property type="protein sequence ID" value="KAH7227147.1"/>
    <property type="molecule type" value="Genomic_DNA"/>
</dbReference>
<dbReference type="OrthoDB" id="194358at2759"/>
<dbReference type="AlphaFoldDB" id="A0A9P9FY08"/>
<keyword evidence="4" id="KW-1185">Reference proteome</keyword>
<evidence type="ECO:0000313" key="3">
    <source>
        <dbReference type="EMBL" id="KAH7227147.1"/>
    </source>
</evidence>
<protein>
    <recommendedName>
        <fullName evidence="2">BZIP domain-containing protein</fullName>
    </recommendedName>
</protein>
<dbReference type="GeneID" id="70224242"/>
<dbReference type="PROSITE" id="PS00036">
    <property type="entry name" value="BZIP_BASIC"/>
    <property type="match status" value="1"/>
</dbReference>
<dbReference type="CDD" id="cd14688">
    <property type="entry name" value="bZIP_YAP"/>
    <property type="match status" value="1"/>
</dbReference>
<dbReference type="InterPro" id="IPR004827">
    <property type="entry name" value="bZIP"/>
</dbReference>
<evidence type="ECO:0000256" key="1">
    <source>
        <dbReference type="SAM" id="Coils"/>
    </source>
</evidence>
<organism evidence="3 4">
    <name type="scientific">Fusarium redolens</name>
    <dbReference type="NCBI Taxonomy" id="48865"/>
    <lineage>
        <taxon>Eukaryota</taxon>
        <taxon>Fungi</taxon>
        <taxon>Dikarya</taxon>
        <taxon>Ascomycota</taxon>
        <taxon>Pezizomycotina</taxon>
        <taxon>Sordariomycetes</taxon>
        <taxon>Hypocreomycetidae</taxon>
        <taxon>Hypocreales</taxon>
        <taxon>Nectriaceae</taxon>
        <taxon>Fusarium</taxon>
        <taxon>Fusarium redolens species complex</taxon>
    </lineage>
</organism>
<feature type="coiled-coil region" evidence="1">
    <location>
        <begin position="41"/>
        <end position="68"/>
    </location>
</feature>
<gene>
    <name evidence="3" type="ORF">BKA55DRAFT_584218</name>
</gene>
<dbReference type="InterPro" id="IPR046347">
    <property type="entry name" value="bZIP_sf"/>
</dbReference>
<accession>A0A9P9FY08</accession>
<keyword evidence="1" id="KW-0175">Coiled coil</keyword>
<feature type="domain" description="BZIP" evidence="2">
    <location>
        <begin position="35"/>
        <end position="50"/>
    </location>
</feature>
<name>A0A9P9FY08_FUSRE</name>
<dbReference type="Gene3D" id="1.20.5.170">
    <property type="match status" value="1"/>
</dbReference>
<dbReference type="Proteomes" id="UP000720189">
    <property type="component" value="Unassembled WGS sequence"/>
</dbReference>
<proteinExistence type="predicted"/>
<dbReference type="SUPFAM" id="SSF57959">
    <property type="entry name" value="Leucine zipper domain"/>
    <property type="match status" value="1"/>
</dbReference>
<reference evidence="3" key="1">
    <citation type="journal article" date="2021" name="Nat. Commun.">
        <title>Genetic determinants of endophytism in the Arabidopsis root mycobiome.</title>
        <authorList>
            <person name="Mesny F."/>
            <person name="Miyauchi S."/>
            <person name="Thiergart T."/>
            <person name="Pickel B."/>
            <person name="Atanasova L."/>
            <person name="Karlsson M."/>
            <person name="Huettel B."/>
            <person name="Barry K.W."/>
            <person name="Haridas S."/>
            <person name="Chen C."/>
            <person name="Bauer D."/>
            <person name="Andreopoulos W."/>
            <person name="Pangilinan J."/>
            <person name="LaButti K."/>
            <person name="Riley R."/>
            <person name="Lipzen A."/>
            <person name="Clum A."/>
            <person name="Drula E."/>
            <person name="Henrissat B."/>
            <person name="Kohler A."/>
            <person name="Grigoriev I.V."/>
            <person name="Martin F.M."/>
            <person name="Hacquard S."/>
        </authorList>
    </citation>
    <scope>NUCLEOTIDE SEQUENCE</scope>
    <source>
        <strain evidence="3">MPI-CAGE-AT-0023</strain>
    </source>
</reference>
<evidence type="ECO:0000313" key="4">
    <source>
        <dbReference type="Proteomes" id="UP000720189"/>
    </source>
</evidence>